<dbReference type="Proteomes" id="UP001501319">
    <property type="component" value="Unassembled WGS sequence"/>
</dbReference>
<reference evidence="1 2" key="1">
    <citation type="journal article" date="2019" name="Int. J. Syst. Evol. Microbiol.">
        <title>The Global Catalogue of Microorganisms (GCM) 10K type strain sequencing project: providing services to taxonomists for standard genome sequencing and annotation.</title>
        <authorList>
            <consortium name="The Broad Institute Genomics Platform"/>
            <consortium name="The Broad Institute Genome Sequencing Center for Infectious Disease"/>
            <person name="Wu L."/>
            <person name="Ma J."/>
        </authorList>
    </citation>
    <scope>NUCLEOTIDE SEQUENCE [LARGE SCALE GENOMIC DNA]</scope>
    <source>
        <strain evidence="1 2">JCM 14306</strain>
    </source>
</reference>
<proteinExistence type="predicted"/>
<dbReference type="EMBL" id="BAAANE010000004">
    <property type="protein sequence ID" value="GAA1638877.1"/>
    <property type="molecule type" value="Genomic_DNA"/>
</dbReference>
<accession>A0ABN2FCZ4</accession>
<name>A0ABN2FCZ4_9ACTN</name>
<evidence type="ECO:0000313" key="1">
    <source>
        <dbReference type="EMBL" id="GAA1638877.1"/>
    </source>
</evidence>
<keyword evidence="2" id="KW-1185">Reference proteome</keyword>
<evidence type="ECO:0000313" key="2">
    <source>
        <dbReference type="Proteomes" id="UP001501319"/>
    </source>
</evidence>
<gene>
    <name evidence="1" type="ORF">GCM10009744_30480</name>
</gene>
<protein>
    <submittedName>
        <fullName evidence="1">Uncharacterized protein</fullName>
    </submittedName>
</protein>
<comment type="caution">
    <text evidence="1">The sequence shown here is derived from an EMBL/GenBank/DDBJ whole genome shotgun (WGS) entry which is preliminary data.</text>
</comment>
<sequence>MYSASGLLSALSFVLVATGSFVVPQPARAKTATRAKALREVLMEVFMACERAAEAVKKL</sequence>
<organism evidence="1 2">
    <name type="scientific">Kribbella alba</name>
    <dbReference type="NCBI Taxonomy" id="190197"/>
    <lineage>
        <taxon>Bacteria</taxon>
        <taxon>Bacillati</taxon>
        <taxon>Actinomycetota</taxon>
        <taxon>Actinomycetes</taxon>
        <taxon>Propionibacteriales</taxon>
        <taxon>Kribbellaceae</taxon>
        <taxon>Kribbella</taxon>
    </lineage>
</organism>